<evidence type="ECO:0000313" key="1">
    <source>
        <dbReference type="EMBL" id="CDX52552.1"/>
    </source>
</evidence>
<protein>
    <submittedName>
        <fullName evidence="1">Uncharacterized protein</fullName>
    </submittedName>
</protein>
<proteinExistence type="predicted"/>
<dbReference type="AlphaFoldDB" id="A0A0K2VS62"/>
<evidence type="ECO:0000313" key="2">
    <source>
        <dbReference type="Proteomes" id="UP000182888"/>
    </source>
</evidence>
<organism evidence="1 2">
    <name type="scientific">Mesorhizobium plurifarium</name>
    <dbReference type="NCBI Taxonomy" id="69974"/>
    <lineage>
        <taxon>Bacteria</taxon>
        <taxon>Pseudomonadati</taxon>
        <taxon>Pseudomonadota</taxon>
        <taxon>Alphaproteobacteria</taxon>
        <taxon>Hyphomicrobiales</taxon>
        <taxon>Phyllobacteriaceae</taxon>
        <taxon>Mesorhizobium</taxon>
    </lineage>
</organism>
<accession>A0A0K2VS62</accession>
<reference evidence="2" key="1">
    <citation type="submission" date="2014-08" db="EMBL/GenBank/DDBJ databases">
        <authorList>
            <person name="Edwards T."/>
        </authorList>
    </citation>
    <scope>NUCLEOTIDE SEQUENCE [LARGE SCALE GENOMIC DNA]</scope>
</reference>
<dbReference type="EMBL" id="CCND01000007">
    <property type="protein sequence ID" value="CDX52552.1"/>
    <property type="molecule type" value="Genomic_DNA"/>
</dbReference>
<name>A0A0K2VS62_MESPL</name>
<dbReference type="Proteomes" id="UP000182888">
    <property type="component" value="Unassembled WGS sequence"/>
</dbReference>
<gene>
    <name evidence="1" type="ORF">MPL1032_150059</name>
</gene>
<sequence>MSTRAGSINGMPFATARAASLDLLDLRARRLIGRRSRRAVLSLALQGRIVPRRQAILSLAVNGRQLLRRVAVRLGRLILGEGGLQPGQAGHQRA</sequence>